<dbReference type="SUPFAM" id="SSF48452">
    <property type="entry name" value="TPR-like"/>
    <property type="match status" value="1"/>
</dbReference>
<reference evidence="2 3" key="1">
    <citation type="journal article" date="2016" name="PLoS ONE">
        <title>Genomic Diversity of Enterotoxigenic Strains of Bacteroides fragilis.</title>
        <authorList>
            <person name="Pierce J.V."/>
            <person name="Bernstein H.D."/>
        </authorList>
    </citation>
    <scope>NUCLEOTIDE SEQUENCE [LARGE SCALE GENOMIC DNA]</scope>
    <source>
        <strain evidence="2 3">20793-3</strain>
    </source>
</reference>
<proteinExistence type="predicted"/>
<feature type="domain" description="SusD-like N-terminal" evidence="1">
    <location>
        <begin position="27"/>
        <end position="230"/>
    </location>
</feature>
<dbReference type="InterPro" id="IPR011990">
    <property type="entry name" value="TPR-like_helical_dom_sf"/>
</dbReference>
<evidence type="ECO:0000313" key="2">
    <source>
        <dbReference type="EMBL" id="OCR32004.1"/>
    </source>
</evidence>
<gene>
    <name evidence="2" type="ORF">AC094_19950</name>
</gene>
<name>A0A853PWZ7_BACFG</name>
<dbReference type="Gene3D" id="1.25.40.390">
    <property type="match status" value="1"/>
</dbReference>
<dbReference type="Pfam" id="PF14322">
    <property type="entry name" value="SusD-like_3"/>
    <property type="match status" value="1"/>
</dbReference>
<evidence type="ECO:0000313" key="3">
    <source>
        <dbReference type="Proteomes" id="UP000093197"/>
    </source>
</evidence>
<dbReference type="AlphaFoldDB" id="A0A853PWZ7"/>
<accession>A0A853PWZ7</accession>
<dbReference type="Proteomes" id="UP000093197">
    <property type="component" value="Unassembled WGS sequence"/>
</dbReference>
<sequence>MLNFNWVKMKKTIFLSTIILLLTACQDYLETNPDSTFDVQIDSEDKIAELLAGAYPEASYFAFLEARTDNVGERTNGIHSRLNEAMYYWEDYDQEDLDTPLNYWNACYAGIAQANQALELLSKYPKSDRVKALYGEAFLLRAYLHFMLVNIWAEPYGTTKSATAPGIPYLTRPEKNALVDYERGTVKEVYEKIEKDLKLGLSLVNDDYYVKPKFHFNKKAAYAFASRFYLIKGEWDLVVSYSDYVLGVDPKPVLRNWQKYKKEFNSNHKYLYIRYASVDEPANLLLTTTESRVARNIPSEKYGVTIQSAEKVYNEHGIDGCFNFRKMKMQSFFLFNYNDGRIDDGQYIAKFDELSLSGYTGIRPRGLYVTNVLFSTDEVMLNRMEAYTMLGEYDKAIDNLLVYLSVKYGVYPSCGRSTYTQTSSENYQIYTPFYGMSINQLALVKILLGFRRQEFLHEGLRWFDIRRFYISVKRTSKYKFYRPLEKEDSRKLLQIPAEAINRGLVPNPR</sequence>
<dbReference type="EMBL" id="LIDT01000023">
    <property type="protein sequence ID" value="OCR32004.1"/>
    <property type="molecule type" value="Genomic_DNA"/>
</dbReference>
<dbReference type="InterPro" id="IPR033985">
    <property type="entry name" value="SusD-like_N"/>
</dbReference>
<comment type="caution">
    <text evidence="2">The sequence shown here is derived from an EMBL/GenBank/DDBJ whole genome shotgun (WGS) entry which is preliminary data.</text>
</comment>
<organism evidence="2 3">
    <name type="scientific">Bacteroides fragilis</name>
    <dbReference type="NCBI Taxonomy" id="817"/>
    <lineage>
        <taxon>Bacteria</taxon>
        <taxon>Pseudomonadati</taxon>
        <taxon>Bacteroidota</taxon>
        <taxon>Bacteroidia</taxon>
        <taxon>Bacteroidales</taxon>
        <taxon>Bacteroidaceae</taxon>
        <taxon>Bacteroides</taxon>
    </lineage>
</organism>
<protein>
    <recommendedName>
        <fullName evidence="1">SusD-like N-terminal domain-containing protein</fullName>
    </recommendedName>
</protein>
<evidence type="ECO:0000259" key="1">
    <source>
        <dbReference type="Pfam" id="PF14322"/>
    </source>
</evidence>